<dbReference type="Proteomes" id="UP000000580">
    <property type="component" value="Chromosome"/>
</dbReference>
<dbReference type="Pfam" id="PF01613">
    <property type="entry name" value="Flavin_Reduct"/>
    <property type="match status" value="1"/>
</dbReference>
<dbReference type="GO" id="GO:0010181">
    <property type="term" value="F:FMN binding"/>
    <property type="evidence" value="ECO:0007669"/>
    <property type="project" value="InterPro"/>
</dbReference>
<sequence length="211" mass="23382">MAAAQRRLGWLSPCCQTIRHTGRPRRGATAGRCGWFRDGPTGKTEQMADPRTDPFEKLVALLNYPMFVVTTQSDGTPAGCLVGFASQASIHPPRFLVGLSRRNHTFRTARDATHLAVHVFDHDHLDVAELFGSQTSDKVHKFDRCSWHPGPHRLPILDDAAAWFAGEILDRFSLGDHVGHLLAPVDGSPPRQLESWVSFGDLRHLEPGHEA</sequence>
<dbReference type="InterPro" id="IPR050268">
    <property type="entry name" value="NADH-dep_flavin_reductase"/>
</dbReference>
<evidence type="ECO:0000313" key="6">
    <source>
        <dbReference type="Proteomes" id="UP000000580"/>
    </source>
</evidence>
<dbReference type="InterPro" id="IPR002563">
    <property type="entry name" value="Flavin_Rdtase-like_dom"/>
</dbReference>
<evidence type="ECO:0000313" key="5">
    <source>
        <dbReference type="EMBL" id="AAS03743.1"/>
    </source>
</evidence>
<evidence type="ECO:0000256" key="2">
    <source>
        <dbReference type="ARBA" id="ARBA00023002"/>
    </source>
</evidence>
<accession>Q740C5</accession>
<feature type="domain" description="Flavin reductase like" evidence="4">
    <location>
        <begin position="59"/>
        <end position="201"/>
    </location>
</feature>
<protein>
    <recommendedName>
        <fullName evidence="4">Flavin reductase like domain-containing protein</fullName>
    </recommendedName>
</protein>
<dbReference type="KEGG" id="mpa:MAP_1426c"/>
<dbReference type="Gene3D" id="2.30.110.10">
    <property type="entry name" value="Electron Transport, Fmn-binding Protein, Chain A"/>
    <property type="match status" value="1"/>
</dbReference>
<organism evidence="5 6">
    <name type="scientific">Mycolicibacterium paratuberculosis (strain ATCC BAA-968 / K-10)</name>
    <name type="common">Mycobacterium paratuberculosis</name>
    <dbReference type="NCBI Taxonomy" id="262316"/>
    <lineage>
        <taxon>Bacteria</taxon>
        <taxon>Bacillati</taxon>
        <taxon>Actinomycetota</taxon>
        <taxon>Actinomycetes</taxon>
        <taxon>Mycobacteriales</taxon>
        <taxon>Mycobacteriaceae</taxon>
        <taxon>Mycobacterium</taxon>
        <taxon>Mycobacterium avium complex (MAC)</taxon>
    </lineage>
</organism>
<dbReference type="EMBL" id="AE016958">
    <property type="protein sequence ID" value="AAS03743.1"/>
    <property type="molecule type" value="Genomic_DNA"/>
</dbReference>
<dbReference type="PANTHER" id="PTHR30466:SF15">
    <property type="entry name" value="POSSIBLE OXIDOREDUCTASE"/>
    <property type="match status" value="1"/>
</dbReference>
<keyword evidence="6" id="KW-1185">Reference proteome</keyword>
<feature type="region of interest" description="Disordered" evidence="3">
    <location>
        <begin position="29"/>
        <end position="49"/>
    </location>
</feature>
<dbReference type="STRING" id="262316.MAP_1426c"/>
<evidence type="ECO:0000256" key="3">
    <source>
        <dbReference type="SAM" id="MobiDB-lite"/>
    </source>
</evidence>
<gene>
    <name evidence="5" type="ordered locus">MAP_1426c</name>
</gene>
<dbReference type="InterPro" id="IPR012349">
    <property type="entry name" value="Split_barrel_FMN-bd"/>
</dbReference>
<dbReference type="GO" id="GO:0042602">
    <property type="term" value="F:riboflavin reductase (NADPH) activity"/>
    <property type="evidence" value="ECO:0007669"/>
    <property type="project" value="TreeGrafter"/>
</dbReference>
<proteinExistence type="inferred from homology"/>
<dbReference type="HOGENOM" id="CLU_059021_0_0_11"/>
<dbReference type="SMART" id="SM00903">
    <property type="entry name" value="Flavin_Reduct"/>
    <property type="match status" value="1"/>
</dbReference>
<dbReference type="AlphaFoldDB" id="Q740C5"/>
<dbReference type="SUPFAM" id="SSF50475">
    <property type="entry name" value="FMN-binding split barrel"/>
    <property type="match status" value="1"/>
</dbReference>
<dbReference type="eggNOG" id="COG1853">
    <property type="taxonomic scope" value="Bacteria"/>
</dbReference>
<keyword evidence="2" id="KW-0560">Oxidoreductase</keyword>
<evidence type="ECO:0000256" key="1">
    <source>
        <dbReference type="ARBA" id="ARBA00008898"/>
    </source>
</evidence>
<name>Q740C5_MYCPA</name>
<evidence type="ECO:0000259" key="4">
    <source>
        <dbReference type="SMART" id="SM00903"/>
    </source>
</evidence>
<reference evidence="5 6" key="1">
    <citation type="journal article" date="2005" name="Proc. Natl. Acad. Sci. U.S.A.">
        <title>The complete genome sequence of Mycobacterium avium subspecies paratuberculosis.</title>
        <authorList>
            <person name="Li L."/>
            <person name="Bannantine J.P."/>
            <person name="Zhang Q."/>
            <person name="Amonsin A."/>
            <person name="May B.J."/>
            <person name="Alt D."/>
            <person name="Banerji N."/>
            <person name="Kanjilal S."/>
            <person name="Kapur V."/>
        </authorList>
    </citation>
    <scope>NUCLEOTIDE SEQUENCE [LARGE SCALE GENOMIC DNA]</scope>
    <source>
        <strain evidence="6">ATCC BAA-968 / K-10</strain>
    </source>
</reference>
<comment type="similarity">
    <text evidence="1">Belongs to the non-flavoprotein flavin reductase family.</text>
</comment>
<dbReference type="PANTHER" id="PTHR30466">
    <property type="entry name" value="FLAVIN REDUCTASE"/>
    <property type="match status" value="1"/>
</dbReference>